<protein>
    <recommendedName>
        <fullName evidence="6">TonB-dependent receptor-like beta-barrel domain-containing protein</fullName>
    </recommendedName>
</protein>
<evidence type="ECO:0000313" key="4">
    <source>
        <dbReference type="EMBL" id="GFE80655.1"/>
    </source>
</evidence>
<evidence type="ECO:0000256" key="3">
    <source>
        <dbReference type="ARBA" id="ARBA00023237"/>
    </source>
</evidence>
<evidence type="ECO:0000256" key="1">
    <source>
        <dbReference type="ARBA" id="ARBA00004442"/>
    </source>
</evidence>
<evidence type="ECO:0000256" key="2">
    <source>
        <dbReference type="ARBA" id="ARBA00023136"/>
    </source>
</evidence>
<dbReference type="PANTHER" id="PTHR47234">
    <property type="match status" value="1"/>
</dbReference>
<organism evidence="4 5">
    <name type="scientific">Steroidobacter agaridevorans</name>
    <dbReference type="NCBI Taxonomy" id="2695856"/>
    <lineage>
        <taxon>Bacteria</taxon>
        <taxon>Pseudomonadati</taxon>
        <taxon>Pseudomonadota</taxon>
        <taxon>Gammaproteobacteria</taxon>
        <taxon>Steroidobacterales</taxon>
        <taxon>Steroidobacteraceae</taxon>
        <taxon>Steroidobacter</taxon>
    </lineage>
</organism>
<proteinExistence type="predicted"/>
<gene>
    <name evidence="4" type="ORF">GCM10011487_26550</name>
</gene>
<dbReference type="EMBL" id="BLJN01000002">
    <property type="protein sequence ID" value="GFE80655.1"/>
    <property type="molecule type" value="Genomic_DNA"/>
</dbReference>
<dbReference type="Proteomes" id="UP000445000">
    <property type="component" value="Unassembled WGS sequence"/>
</dbReference>
<keyword evidence="3" id="KW-0998">Cell outer membrane</keyword>
<dbReference type="AlphaFoldDB" id="A0A829YBV8"/>
<dbReference type="SUPFAM" id="SSF56935">
    <property type="entry name" value="Porins"/>
    <property type="match status" value="1"/>
</dbReference>
<dbReference type="InterPro" id="IPR036942">
    <property type="entry name" value="Beta-barrel_TonB_sf"/>
</dbReference>
<dbReference type="Gene3D" id="2.40.170.20">
    <property type="entry name" value="TonB-dependent receptor, beta-barrel domain"/>
    <property type="match status" value="1"/>
</dbReference>
<dbReference type="PANTHER" id="PTHR47234:SF2">
    <property type="entry name" value="TONB-DEPENDENT RECEPTOR"/>
    <property type="match status" value="1"/>
</dbReference>
<dbReference type="RefSeq" id="WP_161812314.1">
    <property type="nucleotide sequence ID" value="NZ_BLJN01000002.1"/>
</dbReference>
<accession>A0A829YBV8</accession>
<name>A0A829YBV8_9GAMM</name>
<keyword evidence="5" id="KW-1185">Reference proteome</keyword>
<dbReference type="GO" id="GO:0009279">
    <property type="term" value="C:cell outer membrane"/>
    <property type="evidence" value="ECO:0007669"/>
    <property type="project" value="UniProtKB-SubCell"/>
</dbReference>
<evidence type="ECO:0000313" key="5">
    <source>
        <dbReference type="Proteomes" id="UP000445000"/>
    </source>
</evidence>
<comment type="caution">
    <text evidence="4">The sequence shown here is derived from an EMBL/GenBank/DDBJ whole genome shotgun (WGS) entry which is preliminary data.</text>
</comment>
<comment type="subcellular location">
    <subcellularLocation>
        <location evidence="1">Cell outer membrane</location>
    </subcellularLocation>
</comment>
<reference evidence="5" key="1">
    <citation type="submission" date="2020-01" db="EMBL/GenBank/DDBJ databases">
        <title>'Steroidobacter agaridevorans' sp. nov., agar-degrading bacteria isolated from rhizosphere soils.</title>
        <authorList>
            <person name="Ikenaga M."/>
            <person name="Kataoka M."/>
            <person name="Murouchi A."/>
            <person name="Katsuragi S."/>
            <person name="Sakai M."/>
        </authorList>
    </citation>
    <scope>NUCLEOTIDE SEQUENCE [LARGE SCALE GENOMIC DNA]</scope>
    <source>
        <strain evidence="5">YU21-B</strain>
    </source>
</reference>
<sequence>MITGGNGSYTHWRSNATVRVGSERWTGTWGVQYVGKADDINTNTGPGSKVSGVFYHNAQFQYRVTAAIDVAIGVDNLFDKDAPYVASWTDANTDTMTYDLLGRRWYLRASWNLQ</sequence>
<keyword evidence="2" id="KW-0472">Membrane</keyword>
<evidence type="ECO:0008006" key="6">
    <source>
        <dbReference type="Google" id="ProtNLM"/>
    </source>
</evidence>